<evidence type="ECO:0008006" key="3">
    <source>
        <dbReference type="Google" id="ProtNLM"/>
    </source>
</evidence>
<comment type="caution">
    <text evidence="1">The sequence shown here is derived from an EMBL/GenBank/DDBJ whole genome shotgun (WGS) entry which is preliminary data.</text>
</comment>
<reference evidence="1 2" key="1">
    <citation type="journal article" date="2019" name="Int. J. Syst. Evol. Microbiol.">
        <title>The Global Catalogue of Microorganisms (GCM) 10K type strain sequencing project: providing services to taxonomists for standard genome sequencing and annotation.</title>
        <authorList>
            <consortium name="The Broad Institute Genomics Platform"/>
            <consortium name="The Broad Institute Genome Sequencing Center for Infectious Disease"/>
            <person name="Wu L."/>
            <person name="Ma J."/>
        </authorList>
    </citation>
    <scope>NUCLEOTIDE SEQUENCE [LARGE SCALE GENOMIC DNA]</scope>
    <source>
        <strain evidence="1 2">CGMCC 1.12125</strain>
    </source>
</reference>
<organism evidence="1 2">
    <name type="scientific">Halorientalis brevis</name>
    <dbReference type="NCBI Taxonomy" id="1126241"/>
    <lineage>
        <taxon>Archaea</taxon>
        <taxon>Methanobacteriati</taxon>
        <taxon>Methanobacteriota</taxon>
        <taxon>Stenosarchaea group</taxon>
        <taxon>Halobacteria</taxon>
        <taxon>Halobacteriales</taxon>
        <taxon>Haloarculaceae</taxon>
        <taxon>Halorientalis</taxon>
    </lineage>
</organism>
<dbReference type="RefSeq" id="WP_247380400.1">
    <property type="nucleotide sequence ID" value="NZ_JALLGV010000008.1"/>
</dbReference>
<accession>A0ABD6CDS0</accession>
<proteinExistence type="predicted"/>
<dbReference type="Proteomes" id="UP001597119">
    <property type="component" value="Unassembled WGS sequence"/>
</dbReference>
<evidence type="ECO:0000313" key="1">
    <source>
        <dbReference type="EMBL" id="MFD1587928.1"/>
    </source>
</evidence>
<dbReference type="EMBL" id="JBHUDJ010000006">
    <property type="protein sequence ID" value="MFD1587928.1"/>
    <property type="molecule type" value="Genomic_DNA"/>
</dbReference>
<gene>
    <name evidence="1" type="ORF">ACFR9U_13145</name>
</gene>
<keyword evidence="2" id="KW-1185">Reference proteome</keyword>
<sequence length="92" mass="9672">MSSLDDLPETVPALTCTRCDEPIERGYVTATRAGETYQVTAETAVCDTCGWADVGATGCAPTLSDFQTGDLLVRVERGDGVLVPASITDEQS</sequence>
<protein>
    <recommendedName>
        <fullName evidence="3">YgiT-type zinc finger domain-containing protein</fullName>
    </recommendedName>
</protein>
<name>A0ABD6CDS0_9EURY</name>
<evidence type="ECO:0000313" key="2">
    <source>
        <dbReference type="Proteomes" id="UP001597119"/>
    </source>
</evidence>
<dbReference type="AlphaFoldDB" id="A0ABD6CDS0"/>